<dbReference type="EMBL" id="CACRSU010000050">
    <property type="protein sequence ID" value="VYT53398.1"/>
    <property type="molecule type" value="Genomic_DNA"/>
</dbReference>
<organism evidence="1">
    <name type="scientific">Bacteroides intestinalis</name>
    <dbReference type="NCBI Taxonomy" id="329854"/>
    <lineage>
        <taxon>Bacteria</taxon>
        <taxon>Pseudomonadati</taxon>
        <taxon>Bacteroidota</taxon>
        <taxon>Bacteroidia</taxon>
        <taxon>Bacteroidales</taxon>
        <taxon>Bacteroidaceae</taxon>
        <taxon>Bacteroides</taxon>
    </lineage>
</organism>
<dbReference type="RefSeq" id="WP_259297084.1">
    <property type="nucleotide sequence ID" value="NZ_BAABZC010000001.1"/>
</dbReference>
<dbReference type="AlphaFoldDB" id="A0A6N2XJE6"/>
<sequence length="43" mass="4460">MKVEKEMKYDAPEVEVLEVVVELGFAASGPNAGGADDSGLPPL</sequence>
<accession>A0A6N2XJE6</accession>
<name>A0A6N2XJE6_9BACE</name>
<protein>
    <submittedName>
        <fullName evidence="1">Uncharacterized protein</fullName>
    </submittedName>
</protein>
<evidence type="ECO:0000313" key="1">
    <source>
        <dbReference type="EMBL" id="VYT53398.1"/>
    </source>
</evidence>
<gene>
    <name evidence="1" type="ORF">BILFYP9_04841</name>
</gene>
<proteinExistence type="predicted"/>
<reference evidence="1" key="1">
    <citation type="submission" date="2019-11" db="EMBL/GenBank/DDBJ databases">
        <authorList>
            <person name="Feng L."/>
        </authorList>
    </citation>
    <scope>NUCLEOTIDE SEQUENCE</scope>
    <source>
        <strain evidence="1">BintestinalisLFYP9</strain>
    </source>
</reference>